<dbReference type="SMART" id="SM00028">
    <property type="entry name" value="TPR"/>
    <property type="match status" value="4"/>
</dbReference>
<organism evidence="5 6">
    <name type="scientific">Beggiatoa alba B18LD</name>
    <dbReference type="NCBI Taxonomy" id="395493"/>
    <lineage>
        <taxon>Bacteria</taxon>
        <taxon>Pseudomonadati</taxon>
        <taxon>Pseudomonadota</taxon>
        <taxon>Gammaproteobacteria</taxon>
        <taxon>Thiotrichales</taxon>
        <taxon>Thiotrichaceae</taxon>
        <taxon>Beggiatoa</taxon>
    </lineage>
</organism>
<sequence>MKHYPFNKALLVVSLLVLSACSSQPTTNDIAENTIGEKYKANEKAEIYLQLGVQYMQRGQRGDYDIALERLKKALSIDPNYPDAHNAIAVLYERIGQTEFAREHYERAVALNPRDSDAQNNYGQFLCKQNRWAEADAAFMKSLENPVYRTPEIPYINAALCATRSQNFDKSEAYLRKTLEINKNFPLALYQLANLYYDKKQFANARDYLKRYASVAKHTPQTLWLGVRIERMLHDKDSEASYAMLLRSEFPESEQTQLLNQSERQ</sequence>
<dbReference type="HOGENOM" id="CLU_003728_7_0_6"/>
<protein>
    <submittedName>
        <fullName evidence="5">Type IV pilus biogenesis/stability protein PilW</fullName>
    </submittedName>
</protein>
<dbReference type="PROSITE" id="PS50293">
    <property type="entry name" value="TPR_REGION"/>
    <property type="match status" value="1"/>
</dbReference>
<dbReference type="Proteomes" id="UP000005744">
    <property type="component" value="Unassembled WGS sequence"/>
</dbReference>
<dbReference type="Pfam" id="PF13414">
    <property type="entry name" value="TPR_11"/>
    <property type="match status" value="1"/>
</dbReference>
<dbReference type="OrthoDB" id="9814042at2"/>
<feature type="signal peptide" evidence="4">
    <location>
        <begin position="1"/>
        <end position="25"/>
    </location>
</feature>
<keyword evidence="1" id="KW-0677">Repeat</keyword>
<dbReference type="Pfam" id="PF13431">
    <property type="entry name" value="TPR_17"/>
    <property type="match status" value="1"/>
</dbReference>
<dbReference type="RefSeq" id="WP_002692184.1">
    <property type="nucleotide sequence ID" value="NZ_JH600070.1"/>
</dbReference>
<dbReference type="PANTHER" id="PTHR44227">
    <property type="match status" value="1"/>
</dbReference>
<dbReference type="InterPro" id="IPR011990">
    <property type="entry name" value="TPR-like_helical_dom_sf"/>
</dbReference>
<dbReference type="AlphaFoldDB" id="I3CKX7"/>
<proteinExistence type="predicted"/>
<keyword evidence="2 3" id="KW-0802">TPR repeat</keyword>
<dbReference type="SUPFAM" id="SSF48452">
    <property type="entry name" value="TPR-like"/>
    <property type="match status" value="1"/>
</dbReference>
<dbReference type="eggNOG" id="COG3063">
    <property type="taxonomic scope" value="Bacteria"/>
</dbReference>
<dbReference type="InterPro" id="IPR019734">
    <property type="entry name" value="TPR_rpt"/>
</dbReference>
<dbReference type="NCBIfam" id="TIGR02521">
    <property type="entry name" value="type_IV_pilW"/>
    <property type="match status" value="1"/>
</dbReference>
<dbReference type="Gene3D" id="1.25.40.10">
    <property type="entry name" value="Tetratricopeptide repeat domain"/>
    <property type="match status" value="1"/>
</dbReference>
<evidence type="ECO:0000256" key="4">
    <source>
        <dbReference type="SAM" id="SignalP"/>
    </source>
</evidence>
<evidence type="ECO:0000256" key="3">
    <source>
        <dbReference type="PROSITE-ProRule" id="PRU00339"/>
    </source>
</evidence>
<gene>
    <name evidence="5" type="ORF">BegalDRAFT_3456</name>
</gene>
<keyword evidence="4" id="KW-0732">Signal</keyword>
<evidence type="ECO:0000256" key="2">
    <source>
        <dbReference type="ARBA" id="ARBA00022803"/>
    </source>
</evidence>
<reference evidence="5 6" key="1">
    <citation type="submission" date="2011-11" db="EMBL/GenBank/DDBJ databases">
        <title>Improved High-Quality Draft sequence of Beggiatoa alba B18lD.</title>
        <authorList>
            <consortium name="US DOE Joint Genome Institute"/>
            <person name="Lucas S."/>
            <person name="Han J."/>
            <person name="Lapidus A."/>
            <person name="Cheng J.-F."/>
            <person name="Goodwin L."/>
            <person name="Pitluck S."/>
            <person name="Peters L."/>
            <person name="Mikhailova N."/>
            <person name="Held B."/>
            <person name="Detter J.C."/>
            <person name="Han C."/>
            <person name="Tapia R."/>
            <person name="Land M."/>
            <person name="Hauser L."/>
            <person name="Kyrpides N."/>
            <person name="Ivanova N."/>
            <person name="Pagani I."/>
            <person name="Samuel K."/>
            <person name="Teske A."/>
            <person name="Mueller J."/>
            <person name="Woyke T."/>
        </authorList>
    </citation>
    <scope>NUCLEOTIDE SEQUENCE [LARGE SCALE GENOMIC DNA]</scope>
    <source>
        <strain evidence="5 6">B18LD</strain>
    </source>
</reference>
<dbReference type="PANTHER" id="PTHR44227:SF3">
    <property type="entry name" value="PROTEIN O-MANNOSYL-TRANSFERASE TMTC4"/>
    <property type="match status" value="1"/>
</dbReference>
<accession>I3CKX7</accession>
<evidence type="ECO:0000256" key="1">
    <source>
        <dbReference type="ARBA" id="ARBA00022737"/>
    </source>
</evidence>
<feature type="chain" id="PRO_5003669605" evidence="4">
    <location>
        <begin position="26"/>
        <end position="265"/>
    </location>
</feature>
<dbReference type="PROSITE" id="PS51257">
    <property type="entry name" value="PROKAR_LIPOPROTEIN"/>
    <property type="match status" value="1"/>
</dbReference>
<dbReference type="InterPro" id="IPR013360">
    <property type="entry name" value="Pilus_4_PilW"/>
</dbReference>
<dbReference type="STRING" id="395493.BegalDRAFT_3456"/>
<dbReference type="Pfam" id="PF13432">
    <property type="entry name" value="TPR_16"/>
    <property type="match status" value="1"/>
</dbReference>
<dbReference type="PROSITE" id="PS50005">
    <property type="entry name" value="TPR"/>
    <property type="match status" value="1"/>
</dbReference>
<dbReference type="EMBL" id="JH600070">
    <property type="protein sequence ID" value="EIJ44270.1"/>
    <property type="molecule type" value="Genomic_DNA"/>
</dbReference>
<dbReference type="InterPro" id="IPR052346">
    <property type="entry name" value="O-mannosyl-transferase_TMTC"/>
</dbReference>
<evidence type="ECO:0000313" key="6">
    <source>
        <dbReference type="Proteomes" id="UP000005744"/>
    </source>
</evidence>
<keyword evidence="6" id="KW-1185">Reference proteome</keyword>
<feature type="repeat" description="TPR" evidence="3">
    <location>
        <begin position="82"/>
        <end position="115"/>
    </location>
</feature>
<name>I3CKX7_9GAMM</name>
<evidence type="ECO:0000313" key="5">
    <source>
        <dbReference type="EMBL" id="EIJ44270.1"/>
    </source>
</evidence>